<accession>A0ACA9N711</accession>
<gene>
    <name evidence="1" type="ORF">SPELUC_LOCUS8334</name>
</gene>
<reference evidence="1" key="1">
    <citation type="submission" date="2021-06" db="EMBL/GenBank/DDBJ databases">
        <authorList>
            <person name="Kallberg Y."/>
            <person name="Tangrot J."/>
            <person name="Rosling A."/>
        </authorList>
    </citation>
    <scope>NUCLEOTIDE SEQUENCE</scope>
    <source>
        <strain evidence="1">28 12/20/2015</strain>
    </source>
</reference>
<keyword evidence="2" id="KW-1185">Reference proteome</keyword>
<comment type="caution">
    <text evidence="1">The sequence shown here is derived from an EMBL/GenBank/DDBJ whole genome shotgun (WGS) entry which is preliminary data.</text>
</comment>
<organism evidence="1 2">
    <name type="scientific">Cetraspora pellucida</name>
    <dbReference type="NCBI Taxonomy" id="1433469"/>
    <lineage>
        <taxon>Eukaryota</taxon>
        <taxon>Fungi</taxon>
        <taxon>Fungi incertae sedis</taxon>
        <taxon>Mucoromycota</taxon>
        <taxon>Glomeromycotina</taxon>
        <taxon>Glomeromycetes</taxon>
        <taxon>Diversisporales</taxon>
        <taxon>Gigasporaceae</taxon>
        <taxon>Cetraspora</taxon>
    </lineage>
</organism>
<dbReference type="Proteomes" id="UP000789366">
    <property type="component" value="Unassembled WGS sequence"/>
</dbReference>
<feature type="non-terminal residue" evidence="1">
    <location>
        <position position="53"/>
    </location>
</feature>
<name>A0ACA9N711_9GLOM</name>
<sequence length="53" mass="6364">MYCILSLVHPYMELLKKTFAPKYEDEESYDTYLNLIYRQQGKSSNKEEYDSST</sequence>
<dbReference type="EMBL" id="CAJVPW010012328">
    <property type="protein sequence ID" value="CAG8634458.1"/>
    <property type="molecule type" value="Genomic_DNA"/>
</dbReference>
<evidence type="ECO:0000313" key="2">
    <source>
        <dbReference type="Proteomes" id="UP000789366"/>
    </source>
</evidence>
<evidence type="ECO:0000313" key="1">
    <source>
        <dbReference type="EMBL" id="CAG8634458.1"/>
    </source>
</evidence>
<proteinExistence type="predicted"/>
<protein>
    <submittedName>
        <fullName evidence="1">2630_t:CDS:1</fullName>
    </submittedName>
</protein>